<reference evidence="2" key="1">
    <citation type="submission" date="2015-06" db="EMBL/GenBank/DDBJ databases">
        <authorList>
            <person name="Joergensen T."/>
        </authorList>
    </citation>
    <scope>NUCLEOTIDE SEQUENCE</scope>
    <source>
        <strain evidence="2">RGRH0202</strain>
    </source>
</reference>
<dbReference type="GO" id="GO:0005886">
    <property type="term" value="C:plasma membrane"/>
    <property type="evidence" value="ECO:0007669"/>
    <property type="project" value="TreeGrafter"/>
</dbReference>
<dbReference type="InterPro" id="IPR007221">
    <property type="entry name" value="MreC"/>
</dbReference>
<dbReference type="EMBL" id="LN852882">
    <property type="protein sequence ID" value="CRY94173.1"/>
    <property type="molecule type" value="Genomic_DNA"/>
</dbReference>
<sequence length="99" mass="10173">MGAFVGAAGNSGMVVGEFGLMRKNQAKLTFLADGAQIFVGDDVLTSGSGGAFPAGLVIGTLTAVQTEAGGQIEYGIVEPQCDLDSLVQVFIIKDYEVVE</sequence>
<accession>A0A0H5PX54</accession>
<feature type="domain" description="Rod shape-determining protein MreC beta-barrel core" evidence="1">
    <location>
        <begin position="9"/>
        <end position="93"/>
    </location>
</feature>
<protein>
    <recommendedName>
        <fullName evidence="1">Rod shape-determining protein MreC beta-barrel core domain-containing protein</fullName>
    </recommendedName>
</protein>
<evidence type="ECO:0000259" key="1">
    <source>
        <dbReference type="Pfam" id="PF04085"/>
    </source>
</evidence>
<name>A0A0H5PX54_9ZZZZ</name>
<dbReference type="InterPro" id="IPR055342">
    <property type="entry name" value="MreC_beta-barrel_core"/>
</dbReference>
<dbReference type="Gene3D" id="2.40.10.350">
    <property type="entry name" value="Rod shape-determining protein MreC, domain 2"/>
    <property type="match status" value="1"/>
</dbReference>
<dbReference type="InterPro" id="IPR042175">
    <property type="entry name" value="Cell/Rod_MreC_2"/>
</dbReference>
<reference evidence="2" key="2">
    <citation type="submission" date="2015-07" db="EMBL/GenBank/DDBJ databases">
        <title>Plasmids, circular viruses and viroids from rat gut.</title>
        <authorList>
            <person name="Jorgensen T.J."/>
            <person name="Hansen M.A."/>
            <person name="Xu Z."/>
            <person name="Tabak M.A."/>
            <person name="Sorensen S.J."/>
            <person name="Hansen L.H."/>
        </authorList>
    </citation>
    <scope>NUCLEOTIDE SEQUENCE</scope>
    <source>
        <strain evidence="2">RGRH0202</strain>
    </source>
</reference>
<proteinExistence type="predicted"/>
<evidence type="ECO:0000313" key="2">
    <source>
        <dbReference type="EMBL" id="CRY94173.1"/>
    </source>
</evidence>
<dbReference type="PANTHER" id="PTHR34138">
    <property type="entry name" value="CELL SHAPE-DETERMINING PROTEIN MREC"/>
    <property type="match status" value="1"/>
</dbReference>
<dbReference type="Pfam" id="PF04085">
    <property type="entry name" value="MreC"/>
    <property type="match status" value="1"/>
</dbReference>
<dbReference type="AlphaFoldDB" id="A0A0H5PX54"/>
<organism evidence="2">
    <name type="scientific">uncultured prokaryote</name>
    <dbReference type="NCBI Taxonomy" id="198431"/>
    <lineage>
        <taxon>unclassified sequences</taxon>
        <taxon>environmental samples</taxon>
    </lineage>
</organism>
<dbReference type="PANTHER" id="PTHR34138:SF1">
    <property type="entry name" value="CELL SHAPE-DETERMINING PROTEIN MREC"/>
    <property type="match status" value="1"/>
</dbReference>